<protein>
    <submittedName>
        <fullName evidence="2">Glucans biosynthesis glucosyltransferase MdoH</fullName>
    </submittedName>
</protein>
<keyword evidence="1" id="KW-0812">Transmembrane</keyword>
<keyword evidence="1" id="KW-0472">Membrane</keyword>
<gene>
    <name evidence="2" type="ORF">IEQ44_16250</name>
</gene>
<sequence length="79" mass="8464">MRDGLAAADAMPRYYWHLGVGVELLGVLFLNPMLGAWLSPVTLGLLLAPWLAMETAKVRPGERLAKKGVFCVPGSAVAE</sequence>
<evidence type="ECO:0000313" key="2">
    <source>
        <dbReference type="EMBL" id="MBE7326184.1"/>
    </source>
</evidence>
<dbReference type="EMBL" id="JADCSA010000806">
    <property type="protein sequence ID" value="MBE7326184.1"/>
    <property type="molecule type" value="Genomic_DNA"/>
</dbReference>
<accession>A0ABR9RX88</accession>
<feature type="transmembrane region" description="Helical" evidence="1">
    <location>
        <begin position="36"/>
        <end position="53"/>
    </location>
</feature>
<name>A0ABR9RX88_9ACTN</name>
<keyword evidence="3" id="KW-1185">Reference proteome</keyword>
<evidence type="ECO:0000313" key="3">
    <source>
        <dbReference type="Proteomes" id="UP000756387"/>
    </source>
</evidence>
<organism evidence="2 3">
    <name type="scientific">Nocardioides malaquae</name>
    <dbReference type="NCBI Taxonomy" id="2773426"/>
    <lineage>
        <taxon>Bacteria</taxon>
        <taxon>Bacillati</taxon>
        <taxon>Actinomycetota</taxon>
        <taxon>Actinomycetes</taxon>
        <taxon>Propionibacteriales</taxon>
        <taxon>Nocardioidaceae</taxon>
        <taxon>Nocardioides</taxon>
    </lineage>
</organism>
<dbReference type="RefSeq" id="WP_227487681.1">
    <property type="nucleotide sequence ID" value="NZ_JADCSA010000806.1"/>
</dbReference>
<keyword evidence="1" id="KW-1133">Transmembrane helix</keyword>
<reference evidence="2 3" key="1">
    <citation type="submission" date="2020-10" db="EMBL/GenBank/DDBJ databases">
        <title>Nocardioides sp. isolated from sludge.</title>
        <authorList>
            <person name="Zhang X."/>
        </authorList>
    </citation>
    <scope>NUCLEOTIDE SEQUENCE [LARGE SCALE GENOMIC DNA]</scope>
    <source>
        <strain evidence="2 3">Y6</strain>
    </source>
</reference>
<evidence type="ECO:0000256" key="1">
    <source>
        <dbReference type="SAM" id="Phobius"/>
    </source>
</evidence>
<dbReference type="Proteomes" id="UP000756387">
    <property type="component" value="Unassembled WGS sequence"/>
</dbReference>
<feature type="non-terminal residue" evidence="2">
    <location>
        <position position="79"/>
    </location>
</feature>
<comment type="caution">
    <text evidence="2">The sequence shown here is derived from an EMBL/GenBank/DDBJ whole genome shotgun (WGS) entry which is preliminary data.</text>
</comment>
<proteinExistence type="predicted"/>
<feature type="transmembrane region" description="Helical" evidence="1">
    <location>
        <begin position="12"/>
        <end position="30"/>
    </location>
</feature>